<keyword evidence="1" id="KW-1185">Reference proteome</keyword>
<sequence length="131" mass="14458">MNYFNKQHINRGFLAGAAAVPPLANVGSVAATRLLDAKYFTNNEKSQRALPNIDNKRSDPDPVGSVVQHPGLLSKFFGSGSTELNLDADPISSKMPIRSIAIDHCLCPLFFHCHAKIRRSLILNIWLYSSH</sequence>
<proteinExistence type="predicted"/>
<dbReference type="Proteomes" id="UP000887565">
    <property type="component" value="Unplaced"/>
</dbReference>
<evidence type="ECO:0000313" key="1">
    <source>
        <dbReference type="Proteomes" id="UP000887565"/>
    </source>
</evidence>
<reference evidence="2" key="1">
    <citation type="submission" date="2022-11" db="UniProtKB">
        <authorList>
            <consortium name="WormBaseParasite"/>
        </authorList>
    </citation>
    <scope>IDENTIFICATION</scope>
</reference>
<accession>A0A915L173</accession>
<evidence type="ECO:0000313" key="2">
    <source>
        <dbReference type="WBParaSite" id="nRc.2.0.1.t43498-RA"/>
    </source>
</evidence>
<protein>
    <submittedName>
        <fullName evidence="2">Uncharacterized protein</fullName>
    </submittedName>
</protein>
<organism evidence="1 2">
    <name type="scientific">Romanomermis culicivorax</name>
    <name type="common">Nematode worm</name>
    <dbReference type="NCBI Taxonomy" id="13658"/>
    <lineage>
        <taxon>Eukaryota</taxon>
        <taxon>Metazoa</taxon>
        <taxon>Ecdysozoa</taxon>
        <taxon>Nematoda</taxon>
        <taxon>Enoplea</taxon>
        <taxon>Dorylaimia</taxon>
        <taxon>Mermithida</taxon>
        <taxon>Mermithoidea</taxon>
        <taxon>Mermithidae</taxon>
        <taxon>Romanomermis</taxon>
    </lineage>
</organism>
<dbReference type="AlphaFoldDB" id="A0A915L173"/>
<dbReference type="WBParaSite" id="nRc.2.0.1.t43498-RA">
    <property type="protein sequence ID" value="nRc.2.0.1.t43498-RA"/>
    <property type="gene ID" value="nRc.2.0.1.g43498"/>
</dbReference>
<name>A0A915L173_ROMCU</name>